<feature type="transmembrane region" description="Helical" evidence="1">
    <location>
        <begin position="175"/>
        <end position="203"/>
    </location>
</feature>
<feature type="transmembrane region" description="Helical" evidence="1">
    <location>
        <begin position="210"/>
        <end position="228"/>
    </location>
</feature>
<evidence type="ECO:0000313" key="2">
    <source>
        <dbReference type="EMBL" id="QIH42971.1"/>
    </source>
</evidence>
<evidence type="ECO:0008006" key="4">
    <source>
        <dbReference type="Google" id="ProtNLM"/>
    </source>
</evidence>
<dbReference type="RefSeq" id="WP_165312516.1">
    <property type="nucleotide sequence ID" value="NZ_CP049331.1"/>
</dbReference>
<dbReference type="Proteomes" id="UP000503003">
    <property type="component" value="Chromosome 1"/>
</dbReference>
<feature type="transmembrane region" description="Helical" evidence="1">
    <location>
        <begin position="68"/>
        <end position="87"/>
    </location>
</feature>
<keyword evidence="3" id="KW-1185">Reference proteome</keyword>
<accession>A0A6G7CLG2</accession>
<name>A0A6G7CLG2_9VIBR</name>
<dbReference type="EMBL" id="CP049331">
    <property type="protein sequence ID" value="QIH42971.1"/>
    <property type="molecule type" value="Genomic_DNA"/>
</dbReference>
<feature type="transmembrane region" description="Helical" evidence="1">
    <location>
        <begin position="12"/>
        <end position="34"/>
    </location>
</feature>
<organism evidence="2 3">
    <name type="scientific">Vibrio ziniensis</name>
    <dbReference type="NCBI Taxonomy" id="2711221"/>
    <lineage>
        <taxon>Bacteria</taxon>
        <taxon>Pseudomonadati</taxon>
        <taxon>Pseudomonadota</taxon>
        <taxon>Gammaproteobacteria</taxon>
        <taxon>Vibrionales</taxon>
        <taxon>Vibrionaceae</taxon>
        <taxon>Vibrio</taxon>
    </lineage>
</organism>
<feature type="transmembrane region" description="Helical" evidence="1">
    <location>
        <begin position="359"/>
        <end position="382"/>
    </location>
</feature>
<gene>
    <name evidence="2" type="ORF">G5S32_13905</name>
</gene>
<proteinExistence type="predicted"/>
<protein>
    <recommendedName>
        <fullName evidence="4">Oligosaccharide repeat unit polymerase</fullName>
    </recommendedName>
</protein>
<feature type="transmembrane region" description="Helical" evidence="1">
    <location>
        <begin position="43"/>
        <end position="62"/>
    </location>
</feature>
<keyword evidence="1" id="KW-0472">Membrane</keyword>
<reference evidence="2 3" key="1">
    <citation type="submission" date="2020-02" db="EMBL/GenBank/DDBJ databases">
        <title>A complete genome of a marine bacterium Vibrio sp. ZWAL4003 isolated from the mangrove sediment with the ability to degrade polysaccharides.</title>
        <authorList>
            <person name="Wu J."/>
            <person name="Qu W."/>
            <person name="Zeng R."/>
        </authorList>
    </citation>
    <scope>NUCLEOTIDE SEQUENCE [LARGE SCALE GENOMIC DNA]</scope>
    <source>
        <strain evidence="2 3">ZWAL4003</strain>
    </source>
</reference>
<evidence type="ECO:0000256" key="1">
    <source>
        <dbReference type="SAM" id="Phobius"/>
    </source>
</evidence>
<sequence length="394" mass="44523">MIKKFLEVLLFFPSVTFSLIKAEIFPYGIIYFLVGRVRLYKNVMLVIFLMIISSIYGALYFQEISDEVIRSIFAYLNPLLVYVYILNERKRSSENIVKFIFFGLLALGLLQFSGLANAIALDSIIDILMSRGGTDVVEGGRGISLLSSEPSRAACEVTFVYILFRYSFLNHKVTIIFDVFIAFFILYFIRSATGLIYISIFLLLEYRLKLVIALGILFLAVGFSDLSSSSRALNLLHAALSQDDFSSFVSLALNASGFRFISVYAAYKSMFNAIFGFGVGFWEFSSKIALNNSGIPAYDISYFNTWFGGRYESVRPVAYFASIALDMGIIGFILLSNIVFKPVLQVFKMSEFKSAYITFAFYLIFLSAVGNPVPWLCIAYLINIDRLKIKLHNE</sequence>
<dbReference type="AlphaFoldDB" id="A0A6G7CLG2"/>
<keyword evidence="1" id="KW-1133">Transmembrane helix</keyword>
<keyword evidence="1" id="KW-0812">Transmembrane</keyword>
<dbReference type="KEGG" id="vzi:G5S32_13905"/>
<feature type="transmembrane region" description="Helical" evidence="1">
    <location>
        <begin position="317"/>
        <end position="339"/>
    </location>
</feature>
<evidence type="ECO:0000313" key="3">
    <source>
        <dbReference type="Proteomes" id="UP000503003"/>
    </source>
</evidence>
<feature type="transmembrane region" description="Helical" evidence="1">
    <location>
        <begin position="99"/>
        <end position="121"/>
    </location>
</feature>